<evidence type="ECO:0000313" key="2">
    <source>
        <dbReference type="EMBL" id="GAA4322200.1"/>
    </source>
</evidence>
<evidence type="ECO:0000256" key="1">
    <source>
        <dbReference type="SAM" id="Phobius"/>
    </source>
</evidence>
<keyword evidence="1" id="KW-0812">Transmembrane</keyword>
<comment type="caution">
    <text evidence="2">The sequence shown here is derived from an EMBL/GenBank/DDBJ whole genome shotgun (WGS) entry which is preliminary data.</text>
</comment>
<protein>
    <recommendedName>
        <fullName evidence="4">Two-component sensor histidine kinase</fullName>
    </recommendedName>
</protein>
<name>A0ABP8GDD3_9BACT</name>
<feature type="transmembrane region" description="Helical" evidence="1">
    <location>
        <begin position="149"/>
        <end position="168"/>
    </location>
</feature>
<keyword evidence="1" id="KW-0472">Membrane</keyword>
<proteinExistence type="predicted"/>
<gene>
    <name evidence="2" type="ORF">GCM10023184_08440</name>
</gene>
<accession>A0ABP8GDD3</accession>
<sequence>MLVSLFLVVTILHMLVYATVQQVYRSGANVPQERLCDALVEALVDGKAPAALLPPDSLDLAATRQPFVLLYSPDGSPLRGTAFLDKQLPKVPRGVLEHARRNGVHRVTWAPREGLRIALVVKRVPQHPELLVAAGRSLQYTEQQTYKHWRLVLLSWIACCAVLVFYSIMACRPPAPLPAPESPNP</sequence>
<dbReference type="Proteomes" id="UP001501725">
    <property type="component" value="Unassembled WGS sequence"/>
</dbReference>
<evidence type="ECO:0000313" key="3">
    <source>
        <dbReference type="Proteomes" id="UP001501725"/>
    </source>
</evidence>
<reference evidence="3" key="1">
    <citation type="journal article" date="2019" name="Int. J. Syst. Evol. Microbiol.">
        <title>The Global Catalogue of Microorganisms (GCM) 10K type strain sequencing project: providing services to taxonomists for standard genome sequencing and annotation.</title>
        <authorList>
            <consortium name="The Broad Institute Genomics Platform"/>
            <consortium name="The Broad Institute Genome Sequencing Center for Infectious Disease"/>
            <person name="Wu L."/>
            <person name="Ma J."/>
        </authorList>
    </citation>
    <scope>NUCLEOTIDE SEQUENCE [LARGE SCALE GENOMIC DNA]</scope>
    <source>
        <strain evidence="3">JCM 17919</strain>
    </source>
</reference>
<dbReference type="EMBL" id="BAABGY010000002">
    <property type="protein sequence ID" value="GAA4322200.1"/>
    <property type="molecule type" value="Genomic_DNA"/>
</dbReference>
<keyword evidence="3" id="KW-1185">Reference proteome</keyword>
<organism evidence="2 3">
    <name type="scientific">Flaviaesturariibacter amylovorans</name>
    <dbReference type="NCBI Taxonomy" id="1084520"/>
    <lineage>
        <taxon>Bacteria</taxon>
        <taxon>Pseudomonadati</taxon>
        <taxon>Bacteroidota</taxon>
        <taxon>Chitinophagia</taxon>
        <taxon>Chitinophagales</taxon>
        <taxon>Chitinophagaceae</taxon>
        <taxon>Flaviaestuariibacter</taxon>
    </lineage>
</organism>
<keyword evidence="1" id="KW-1133">Transmembrane helix</keyword>
<evidence type="ECO:0008006" key="4">
    <source>
        <dbReference type="Google" id="ProtNLM"/>
    </source>
</evidence>